<keyword evidence="12 19" id="KW-1133">Transmembrane helix</keyword>
<feature type="transmembrane region" description="Helical" evidence="19">
    <location>
        <begin position="211"/>
        <end position="228"/>
    </location>
</feature>
<evidence type="ECO:0000256" key="1">
    <source>
        <dbReference type="ARBA" id="ARBA00001946"/>
    </source>
</evidence>
<feature type="transmembrane region" description="Helical" evidence="19">
    <location>
        <begin position="188"/>
        <end position="205"/>
    </location>
</feature>
<feature type="transmembrane region" description="Helical" evidence="19">
    <location>
        <begin position="147"/>
        <end position="168"/>
    </location>
</feature>
<evidence type="ECO:0000256" key="17">
    <source>
        <dbReference type="ARBA" id="ARBA00048623"/>
    </source>
</evidence>
<protein>
    <recommendedName>
        <fullName evidence="6 19">Adenosylcobinamide-GDP ribazoletransferase</fullName>
        <ecNumber evidence="5 19">2.7.8.26</ecNumber>
    </recommendedName>
    <alternativeName>
        <fullName evidence="16 19">Cobalamin synthase</fullName>
    </alternativeName>
    <alternativeName>
        <fullName evidence="15 19">Cobalamin-5'-phosphate synthase</fullName>
    </alternativeName>
</protein>
<dbReference type="EMBL" id="NPEU01000065">
    <property type="protein sequence ID" value="RAI39726.1"/>
    <property type="molecule type" value="Genomic_DNA"/>
</dbReference>
<dbReference type="UniPathway" id="UPA00148">
    <property type="reaction ID" value="UER00238"/>
</dbReference>
<dbReference type="GO" id="GO:0051073">
    <property type="term" value="F:adenosylcobinamide-GDP ribazoletransferase activity"/>
    <property type="evidence" value="ECO:0007669"/>
    <property type="project" value="UniProtKB-UniRule"/>
</dbReference>
<evidence type="ECO:0000256" key="8">
    <source>
        <dbReference type="ARBA" id="ARBA00022573"/>
    </source>
</evidence>
<keyword evidence="9 19" id="KW-0808">Transferase</keyword>
<dbReference type="PANTHER" id="PTHR34148:SF1">
    <property type="entry name" value="ADENOSYLCOBINAMIDE-GDP RIBAZOLETRANSFERASE"/>
    <property type="match status" value="1"/>
</dbReference>
<keyword evidence="10 19" id="KW-0812">Transmembrane</keyword>
<evidence type="ECO:0000256" key="12">
    <source>
        <dbReference type="ARBA" id="ARBA00022989"/>
    </source>
</evidence>
<dbReference type="RefSeq" id="WP_111356686.1">
    <property type="nucleotide sequence ID" value="NZ_NHSK01000289.1"/>
</dbReference>
<keyword evidence="7 19" id="KW-1003">Cell membrane</keyword>
<evidence type="ECO:0000256" key="5">
    <source>
        <dbReference type="ARBA" id="ARBA00013200"/>
    </source>
</evidence>
<evidence type="ECO:0000256" key="10">
    <source>
        <dbReference type="ARBA" id="ARBA00022692"/>
    </source>
</evidence>
<comment type="catalytic activity">
    <reaction evidence="17 19">
        <text>alpha-ribazole + adenosylcob(III)inamide-GDP = adenosylcob(III)alamin + GMP + H(+)</text>
        <dbReference type="Rhea" id="RHEA:16049"/>
        <dbReference type="ChEBI" id="CHEBI:10329"/>
        <dbReference type="ChEBI" id="CHEBI:15378"/>
        <dbReference type="ChEBI" id="CHEBI:18408"/>
        <dbReference type="ChEBI" id="CHEBI:58115"/>
        <dbReference type="ChEBI" id="CHEBI:60487"/>
        <dbReference type="EC" id="2.7.8.26"/>
    </reaction>
</comment>
<keyword evidence="11 19" id="KW-0460">Magnesium</keyword>
<keyword evidence="13 19" id="KW-0472">Membrane</keyword>
<evidence type="ECO:0000256" key="15">
    <source>
        <dbReference type="ARBA" id="ARBA00032605"/>
    </source>
</evidence>
<dbReference type="OrthoDB" id="9794626at2"/>
<proteinExistence type="inferred from homology"/>
<feature type="transmembrane region" description="Helical" evidence="19">
    <location>
        <begin position="47"/>
        <end position="68"/>
    </location>
</feature>
<evidence type="ECO:0000256" key="19">
    <source>
        <dbReference type="HAMAP-Rule" id="MF_00719"/>
    </source>
</evidence>
<dbReference type="GO" id="GO:0009236">
    <property type="term" value="P:cobalamin biosynthetic process"/>
    <property type="evidence" value="ECO:0007669"/>
    <property type="project" value="UniProtKB-UniRule"/>
</dbReference>
<dbReference type="GO" id="GO:0005886">
    <property type="term" value="C:plasma membrane"/>
    <property type="evidence" value="ECO:0007669"/>
    <property type="project" value="UniProtKB-SubCell"/>
</dbReference>
<evidence type="ECO:0000256" key="16">
    <source>
        <dbReference type="ARBA" id="ARBA00032853"/>
    </source>
</evidence>
<dbReference type="HAMAP" id="MF_00719">
    <property type="entry name" value="CobS"/>
    <property type="match status" value="1"/>
</dbReference>
<keyword evidence="21" id="KW-1185">Reference proteome</keyword>
<dbReference type="InterPro" id="IPR003805">
    <property type="entry name" value="CobS"/>
</dbReference>
<evidence type="ECO:0000256" key="6">
    <source>
        <dbReference type="ARBA" id="ARBA00015850"/>
    </source>
</evidence>
<comment type="catalytic activity">
    <reaction evidence="18 19">
        <text>alpha-ribazole 5'-phosphate + adenosylcob(III)inamide-GDP = adenosylcob(III)alamin 5'-phosphate + GMP + H(+)</text>
        <dbReference type="Rhea" id="RHEA:23560"/>
        <dbReference type="ChEBI" id="CHEBI:15378"/>
        <dbReference type="ChEBI" id="CHEBI:57918"/>
        <dbReference type="ChEBI" id="CHEBI:58115"/>
        <dbReference type="ChEBI" id="CHEBI:60487"/>
        <dbReference type="ChEBI" id="CHEBI:60493"/>
        <dbReference type="EC" id="2.7.8.26"/>
    </reaction>
</comment>
<evidence type="ECO:0000256" key="18">
    <source>
        <dbReference type="ARBA" id="ARBA00049504"/>
    </source>
</evidence>
<dbReference type="PANTHER" id="PTHR34148">
    <property type="entry name" value="ADENOSYLCOBINAMIDE-GDP RIBAZOLETRANSFERASE"/>
    <property type="match status" value="1"/>
</dbReference>
<gene>
    <name evidence="19 20" type="primary">cobS</name>
    <name evidence="20" type="ORF">CH338_08565</name>
</gene>
<evidence type="ECO:0000256" key="14">
    <source>
        <dbReference type="ARBA" id="ARBA00025228"/>
    </source>
</evidence>
<comment type="function">
    <text evidence="14 19">Joins adenosylcobinamide-GDP and alpha-ribazole to generate adenosylcobalamin (Ado-cobalamin). Also synthesizes adenosylcobalamin 5'-phosphate from adenosylcobinamide-GDP and alpha-ribazole 5'-phosphate.</text>
</comment>
<keyword evidence="8 19" id="KW-0169">Cobalamin biosynthesis</keyword>
<reference evidence="20 21" key="1">
    <citation type="submission" date="2017-07" db="EMBL/GenBank/DDBJ databases">
        <title>Draft Genome Sequences of Select Purple Nonsulfur Bacteria.</title>
        <authorList>
            <person name="Lasarre B."/>
            <person name="Mckinlay J.B."/>
        </authorList>
    </citation>
    <scope>NUCLEOTIDE SEQUENCE [LARGE SCALE GENOMIC DNA]</scope>
    <source>
        <strain evidence="20 21">DSM 11907</strain>
    </source>
</reference>
<comment type="cofactor">
    <cofactor evidence="1 19">
        <name>Mg(2+)</name>
        <dbReference type="ChEBI" id="CHEBI:18420"/>
    </cofactor>
</comment>
<evidence type="ECO:0000256" key="9">
    <source>
        <dbReference type="ARBA" id="ARBA00022679"/>
    </source>
</evidence>
<evidence type="ECO:0000256" key="2">
    <source>
        <dbReference type="ARBA" id="ARBA00004651"/>
    </source>
</evidence>
<feature type="transmembrane region" description="Helical" evidence="19">
    <location>
        <begin position="121"/>
        <end position="141"/>
    </location>
</feature>
<comment type="pathway">
    <text evidence="3 19">Cofactor biosynthesis; adenosylcobalamin biosynthesis; adenosylcobalamin from cob(II)yrinate a,c-diamide: step 7/7.</text>
</comment>
<dbReference type="GO" id="GO:0008818">
    <property type="term" value="F:cobalamin 5'-phosphate synthase activity"/>
    <property type="evidence" value="ECO:0007669"/>
    <property type="project" value="UniProtKB-UniRule"/>
</dbReference>
<evidence type="ECO:0000313" key="21">
    <source>
        <dbReference type="Proteomes" id="UP000248863"/>
    </source>
</evidence>
<name>A0A327KP90_9BRAD</name>
<evidence type="ECO:0000256" key="11">
    <source>
        <dbReference type="ARBA" id="ARBA00022842"/>
    </source>
</evidence>
<dbReference type="NCBIfam" id="TIGR00317">
    <property type="entry name" value="cobS"/>
    <property type="match status" value="1"/>
</dbReference>
<organism evidence="20 21">
    <name type="scientific">Rhodoplanes elegans</name>
    <dbReference type="NCBI Taxonomy" id="29408"/>
    <lineage>
        <taxon>Bacteria</taxon>
        <taxon>Pseudomonadati</taxon>
        <taxon>Pseudomonadota</taxon>
        <taxon>Alphaproteobacteria</taxon>
        <taxon>Hyphomicrobiales</taxon>
        <taxon>Nitrobacteraceae</taxon>
        <taxon>Rhodoplanes</taxon>
    </lineage>
</organism>
<comment type="subcellular location">
    <subcellularLocation>
        <location evidence="2 19">Cell membrane</location>
        <topology evidence="2 19">Multi-pass membrane protein</topology>
    </subcellularLocation>
</comment>
<evidence type="ECO:0000313" key="20">
    <source>
        <dbReference type="EMBL" id="RAI39726.1"/>
    </source>
</evidence>
<comment type="caution">
    <text evidence="20">The sequence shown here is derived from an EMBL/GenBank/DDBJ whole genome shotgun (WGS) entry which is preliminary data.</text>
</comment>
<accession>A0A327KP90</accession>
<sequence>MTSTLENGNSLRDWQNDLRVAVSLLTRIPMAHPDGPAPSYLARAMRVFPLVGAGIGGVVGIAYLGLLLVGVPHLPAAALALGVSALVTGALHEDGLADTGDGFGGGHDKARKLEIMRDSRLGTYGAVVLLVSFATRVFALAALPLVAVLPVLVTANALGRAVIPALAFKLPPARTDGLGARAGAPTKTVMATAAVIALVITLVMLPVKEALLSVLAAAAAAAAVAHLAQRQIGGQTGDVLGAAEQAVEVAVLVLCAARFGTGT</sequence>
<dbReference type="EC" id="2.7.8.26" evidence="5 19"/>
<evidence type="ECO:0000256" key="3">
    <source>
        <dbReference type="ARBA" id="ARBA00004663"/>
    </source>
</evidence>
<dbReference type="AlphaFoldDB" id="A0A327KP90"/>
<evidence type="ECO:0000256" key="4">
    <source>
        <dbReference type="ARBA" id="ARBA00010561"/>
    </source>
</evidence>
<comment type="similarity">
    <text evidence="4 19">Belongs to the CobS family.</text>
</comment>
<dbReference type="Proteomes" id="UP000248863">
    <property type="component" value="Unassembled WGS sequence"/>
</dbReference>
<evidence type="ECO:0000256" key="13">
    <source>
        <dbReference type="ARBA" id="ARBA00023136"/>
    </source>
</evidence>
<dbReference type="Pfam" id="PF02654">
    <property type="entry name" value="CobS"/>
    <property type="match status" value="1"/>
</dbReference>
<evidence type="ECO:0000256" key="7">
    <source>
        <dbReference type="ARBA" id="ARBA00022475"/>
    </source>
</evidence>